<dbReference type="VEuPathDB" id="FungiDB:PV06_08720"/>
<dbReference type="InterPro" id="IPR050266">
    <property type="entry name" value="AB_hydrolase_sf"/>
</dbReference>
<dbReference type="PRINTS" id="PR00793">
    <property type="entry name" value="PROAMNOPTASE"/>
</dbReference>
<dbReference type="InterPro" id="IPR002410">
    <property type="entry name" value="Peptidase_S33"/>
</dbReference>
<dbReference type="EMBL" id="KN847340">
    <property type="protein sequence ID" value="KIW38895.1"/>
    <property type="molecule type" value="Genomic_DNA"/>
</dbReference>
<dbReference type="SUPFAM" id="SSF53474">
    <property type="entry name" value="alpha/beta-Hydrolases"/>
    <property type="match status" value="1"/>
</dbReference>
<dbReference type="HOGENOM" id="CLU_020336_50_0_1"/>
<sequence length="304" mass="33947">MADPKTTTVQMDDGAKLHVKLFGDDSSKTKPLFIGLHGAPGLVTHRDAEAFASQLSSIFRVLVFDGRGSGVSDLIGPYTHDRWMKDIENLRNWAGAEKFVLGGHSYGGFLALDYAIHHIDRLQGLILIDTWTVGMRGAMTALANVLHSDRVKPDKDRQIRMWSGNLLSDQDYQHGITEVLSFYAPPDDVAKETTVSEGDQPISVAELFGPGGRFHIHAKTQNWAFSQNMPRFDVRQQLKDITVPTLVTVGRHDYVTPLHFAEEIASGIPDSRLEIFEHSGHAPHSDEPQKFNRIILEFLKTRVL</sequence>
<evidence type="ECO:0000313" key="5">
    <source>
        <dbReference type="Proteomes" id="UP000053342"/>
    </source>
</evidence>
<comment type="similarity">
    <text evidence="1">Belongs to the peptidase S33 family.</text>
</comment>
<dbReference type="STRING" id="215243.A0A0D2D8W3"/>
<dbReference type="GO" id="GO:0008233">
    <property type="term" value="F:peptidase activity"/>
    <property type="evidence" value="ECO:0007669"/>
    <property type="project" value="InterPro"/>
</dbReference>
<organism evidence="4 5">
    <name type="scientific">Exophiala oligosperma</name>
    <dbReference type="NCBI Taxonomy" id="215243"/>
    <lineage>
        <taxon>Eukaryota</taxon>
        <taxon>Fungi</taxon>
        <taxon>Dikarya</taxon>
        <taxon>Ascomycota</taxon>
        <taxon>Pezizomycotina</taxon>
        <taxon>Eurotiomycetes</taxon>
        <taxon>Chaetothyriomycetidae</taxon>
        <taxon>Chaetothyriales</taxon>
        <taxon>Herpotrichiellaceae</taxon>
        <taxon>Exophiala</taxon>
    </lineage>
</organism>
<name>A0A0D2D8W3_9EURO</name>
<dbReference type="GO" id="GO:0006508">
    <property type="term" value="P:proteolysis"/>
    <property type="evidence" value="ECO:0007669"/>
    <property type="project" value="InterPro"/>
</dbReference>
<dbReference type="InterPro" id="IPR029058">
    <property type="entry name" value="AB_hydrolase_fold"/>
</dbReference>
<feature type="domain" description="AB hydrolase-1" evidence="3">
    <location>
        <begin position="36"/>
        <end position="293"/>
    </location>
</feature>
<dbReference type="PANTHER" id="PTHR43798">
    <property type="entry name" value="MONOACYLGLYCEROL LIPASE"/>
    <property type="match status" value="1"/>
</dbReference>
<dbReference type="InterPro" id="IPR000073">
    <property type="entry name" value="AB_hydrolase_1"/>
</dbReference>
<dbReference type="RefSeq" id="XP_016259111.1">
    <property type="nucleotide sequence ID" value="XM_016410089.1"/>
</dbReference>
<evidence type="ECO:0000256" key="2">
    <source>
        <dbReference type="ARBA" id="ARBA00022801"/>
    </source>
</evidence>
<keyword evidence="2" id="KW-0378">Hydrolase</keyword>
<protein>
    <recommendedName>
        <fullName evidence="3">AB hydrolase-1 domain-containing protein</fullName>
    </recommendedName>
</protein>
<gene>
    <name evidence="4" type="ORF">PV06_08720</name>
</gene>
<dbReference type="GeneID" id="27360794"/>
<evidence type="ECO:0000259" key="3">
    <source>
        <dbReference type="Pfam" id="PF12697"/>
    </source>
</evidence>
<dbReference type="AlphaFoldDB" id="A0A0D2D8W3"/>
<dbReference type="Proteomes" id="UP000053342">
    <property type="component" value="Unassembled WGS sequence"/>
</dbReference>
<evidence type="ECO:0000256" key="1">
    <source>
        <dbReference type="ARBA" id="ARBA00010088"/>
    </source>
</evidence>
<evidence type="ECO:0000313" key="4">
    <source>
        <dbReference type="EMBL" id="KIW38895.1"/>
    </source>
</evidence>
<accession>A0A0D2D8W3</accession>
<dbReference type="Pfam" id="PF12697">
    <property type="entry name" value="Abhydrolase_6"/>
    <property type="match status" value="1"/>
</dbReference>
<keyword evidence="5" id="KW-1185">Reference proteome</keyword>
<dbReference type="PRINTS" id="PR00111">
    <property type="entry name" value="ABHYDROLASE"/>
</dbReference>
<dbReference type="OrthoDB" id="408373at2759"/>
<dbReference type="PANTHER" id="PTHR43798:SF33">
    <property type="entry name" value="HYDROLASE, PUTATIVE (AFU_ORTHOLOGUE AFUA_2G14860)-RELATED"/>
    <property type="match status" value="1"/>
</dbReference>
<proteinExistence type="inferred from homology"/>
<dbReference type="GO" id="GO:0016020">
    <property type="term" value="C:membrane"/>
    <property type="evidence" value="ECO:0007669"/>
    <property type="project" value="TreeGrafter"/>
</dbReference>
<dbReference type="Gene3D" id="3.40.50.1820">
    <property type="entry name" value="alpha/beta hydrolase"/>
    <property type="match status" value="1"/>
</dbReference>
<reference evidence="4 5" key="1">
    <citation type="submission" date="2015-01" db="EMBL/GenBank/DDBJ databases">
        <title>The Genome Sequence of Exophiala oligosperma CBS72588.</title>
        <authorList>
            <consortium name="The Broad Institute Genomics Platform"/>
            <person name="Cuomo C."/>
            <person name="de Hoog S."/>
            <person name="Gorbushina A."/>
            <person name="Stielow B."/>
            <person name="Teixiera M."/>
            <person name="Abouelleil A."/>
            <person name="Chapman S.B."/>
            <person name="Priest M."/>
            <person name="Young S.K."/>
            <person name="Wortman J."/>
            <person name="Nusbaum C."/>
            <person name="Birren B."/>
        </authorList>
    </citation>
    <scope>NUCLEOTIDE SEQUENCE [LARGE SCALE GENOMIC DNA]</scope>
    <source>
        <strain evidence="4 5">CBS 72588</strain>
    </source>
</reference>